<dbReference type="InterPro" id="IPR013785">
    <property type="entry name" value="Aldolase_TIM"/>
</dbReference>
<gene>
    <name evidence="2" type="ORF">METZ01_LOCUS516643</name>
</gene>
<reference evidence="2" key="1">
    <citation type="submission" date="2018-05" db="EMBL/GenBank/DDBJ databases">
        <authorList>
            <person name="Lanie J.A."/>
            <person name="Ng W.-L."/>
            <person name="Kazmierczak K.M."/>
            <person name="Andrzejewski T.M."/>
            <person name="Davidsen T.M."/>
            <person name="Wayne K.J."/>
            <person name="Tettelin H."/>
            <person name="Glass J.I."/>
            <person name="Rusch D."/>
            <person name="Podicherti R."/>
            <person name="Tsui H.-C.T."/>
            <person name="Winkler M.E."/>
        </authorList>
    </citation>
    <scope>NUCLEOTIDE SEQUENCE</scope>
</reference>
<dbReference type="SUPFAM" id="SSF51569">
    <property type="entry name" value="Aldolase"/>
    <property type="match status" value="1"/>
</dbReference>
<dbReference type="EMBL" id="UINC01231310">
    <property type="protein sequence ID" value="SVE63789.1"/>
    <property type="molecule type" value="Genomic_DNA"/>
</dbReference>
<dbReference type="Pfam" id="PF00701">
    <property type="entry name" value="DHDPS"/>
    <property type="match status" value="1"/>
</dbReference>
<evidence type="ECO:0008006" key="3">
    <source>
        <dbReference type="Google" id="ProtNLM"/>
    </source>
</evidence>
<dbReference type="PANTHER" id="PTHR12128:SF66">
    <property type="entry name" value="4-HYDROXY-2-OXOGLUTARATE ALDOLASE, MITOCHONDRIAL"/>
    <property type="match status" value="1"/>
</dbReference>
<feature type="non-terminal residue" evidence="2">
    <location>
        <position position="155"/>
    </location>
</feature>
<evidence type="ECO:0000256" key="1">
    <source>
        <dbReference type="ARBA" id="ARBA00023239"/>
    </source>
</evidence>
<dbReference type="AlphaFoldDB" id="A0A383F499"/>
<evidence type="ECO:0000313" key="2">
    <source>
        <dbReference type="EMBL" id="SVE63789.1"/>
    </source>
</evidence>
<dbReference type="GO" id="GO:0005829">
    <property type="term" value="C:cytosol"/>
    <property type="evidence" value="ECO:0007669"/>
    <property type="project" value="TreeGrafter"/>
</dbReference>
<keyword evidence="1" id="KW-0456">Lyase</keyword>
<dbReference type="GO" id="GO:0008840">
    <property type="term" value="F:4-hydroxy-tetrahydrodipicolinate synthase activity"/>
    <property type="evidence" value="ECO:0007669"/>
    <property type="project" value="TreeGrafter"/>
</dbReference>
<name>A0A383F499_9ZZZZ</name>
<dbReference type="PANTHER" id="PTHR12128">
    <property type="entry name" value="DIHYDRODIPICOLINATE SYNTHASE"/>
    <property type="match status" value="1"/>
</dbReference>
<accession>A0A383F499</accession>
<dbReference type="CDD" id="cd00408">
    <property type="entry name" value="DHDPS-like"/>
    <property type="match status" value="1"/>
</dbReference>
<dbReference type="InterPro" id="IPR002220">
    <property type="entry name" value="DapA-like"/>
</dbReference>
<proteinExistence type="predicted"/>
<organism evidence="2">
    <name type="scientific">marine metagenome</name>
    <dbReference type="NCBI Taxonomy" id="408172"/>
    <lineage>
        <taxon>unclassified sequences</taxon>
        <taxon>metagenomes</taxon>
        <taxon>ecological metagenomes</taxon>
    </lineage>
</organism>
<protein>
    <recommendedName>
        <fullName evidence="3">Dihydrodipicolinate synthase family protein</fullName>
    </recommendedName>
</protein>
<sequence length="155" mass="17129">MKIDGIHYMMPTVFNDSDSIDIDSMINIVNYAKKSGCVGLVLLGVMGEAHRLDESEKIFLLEEISNVSREANLLLTVGVSAESGYLASSFADKASELGANQVMLAPPTMKKPNEQILYRYYKDVNDSISENTSLVVQDLPDQSGVYMSPEFMIHL</sequence>
<dbReference type="Gene3D" id="3.20.20.70">
    <property type="entry name" value="Aldolase class I"/>
    <property type="match status" value="1"/>
</dbReference>